<proteinExistence type="predicted"/>
<keyword evidence="2" id="KW-1185">Reference proteome</keyword>
<protein>
    <submittedName>
        <fullName evidence="1">Uncharacterized protein</fullName>
    </submittedName>
</protein>
<dbReference type="EMBL" id="CZPT02001737">
    <property type="protein sequence ID" value="SCU71806.1"/>
    <property type="molecule type" value="Genomic_DNA"/>
</dbReference>
<name>A0A1G4IHF3_TRYEQ</name>
<accession>A0A1G4IHF3</accession>
<dbReference type="RefSeq" id="XP_067082402.1">
    <property type="nucleotide sequence ID" value="XM_067226301.1"/>
</dbReference>
<dbReference type="AlphaFoldDB" id="A0A1G4IHF3"/>
<sequence length="382" mass="41622">MNSSLVFDKDGNECSVGDVVDEIIDKLSLYRSCGGDGSSVVLRKKNRNVAHDSLVNSVKRGVNPFYVNVRSSARFRRRKRCKYIVPSNVSAKSSVEPKNSLFSCKVGNVLPVMSHGASVVAPGRAITGRKVFAACRGITKAVLLFKLFKAESLPGGSKRVRCYRKRMLKKEASVLGSFDHSAASAGLDTLFWGAVASVVRYRDLYKRRLCVIWNDKLNSGEKIPHPLLLLRSLPLFGLVVEVQKLWWRCRDAECGCSPEVVESSMGIVLHESGGFIGVALLGSLESLRIGLENLRKNPEQPISGREEPRSEECGVTHFSSFCSTFPAARVIQVAKVCASGLGPAVPAAVRKPQSGELVVARVAADEVTAPDCPFKELIGRFL</sequence>
<comment type="caution">
    <text evidence="1">The sequence shown here is derived from an EMBL/GenBank/DDBJ whole genome shotgun (WGS) entry which is preliminary data.</text>
</comment>
<dbReference type="Proteomes" id="UP000195570">
    <property type="component" value="Unassembled WGS sequence"/>
</dbReference>
<organism evidence="1 2">
    <name type="scientific">Trypanosoma equiperdum</name>
    <dbReference type="NCBI Taxonomy" id="5694"/>
    <lineage>
        <taxon>Eukaryota</taxon>
        <taxon>Discoba</taxon>
        <taxon>Euglenozoa</taxon>
        <taxon>Kinetoplastea</taxon>
        <taxon>Metakinetoplastina</taxon>
        <taxon>Trypanosomatida</taxon>
        <taxon>Trypanosomatidae</taxon>
        <taxon>Trypanosoma</taxon>
    </lineage>
</organism>
<gene>
    <name evidence="1" type="ORF">TEOVI_000338700</name>
</gene>
<evidence type="ECO:0000313" key="2">
    <source>
        <dbReference type="Proteomes" id="UP000195570"/>
    </source>
</evidence>
<reference evidence="1" key="1">
    <citation type="submission" date="2016-09" db="EMBL/GenBank/DDBJ databases">
        <authorList>
            <person name="Hebert L."/>
            <person name="Moumen B."/>
        </authorList>
    </citation>
    <scope>NUCLEOTIDE SEQUENCE [LARGE SCALE GENOMIC DNA]</scope>
    <source>
        <strain evidence="1">OVI</strain>
    </source>
</reference>
<dbReference type="GeneID" id="92377327"/>
<evidence type="ECO:0000313" key="1">
    <source>
        <dbReference type="EMBL" id="SCU71806.1"/>
    </source>
</evidence>
<dbReference type="VEuPathDB" id="TriTrypDB:TEOVI_000338700"/>